<dbReference type="InterPro" id="IPR036946">
    <property type="entry name" value="G_retro_matrix_sf"/>
</dbReference>
<feature type="compositionally biased region" description="Gly residues" evidence="1">
    <location>
        <begin position="223"/>
        <end position="232"/>
    </location>
</feature>
<dbReference type="Gene3D" id="1.10.150.180">
    <property type="entry name" value="Gamma-retroviral matrix domain"/>
    <property type="match status" value="1"/>
</dbReference>
<dbReference type="InterPro" id="IPR010999">
    <property type="entry name" value="Retrovr_matrix"/>
</dbReference>
<dbReference type="AlphaFoldDB" id="A0AA40HNS8"/>
<accession>A0AA40HNS8</accession>
<dbReference type="InterPro" id="IPR000840">
    <property type="entry name" value="G_retro_matrix"/>
</dbReference>
<dbReference type="EMBL" id="JAULJE010000015">
    <property type="protein sequence ID" value="KAK1334654.1"/>
    <property type="molecule type" value="Genomic_DNA"/>
</dbReference>
<feature type="region of interest" description="Disordered" evidence="1">
    <location>
        <begin position="13"/>
        <end position="99"/>
    </location>
</feature>
<dbReference type="Pfam" id="PF01140">
    <property type="entry name" value="Gag_MA"/>
    <property type="match status" value="1"/>
</dbReference>
<proteinExistence type="predicted"/>
<organism evidence="3 4">
    <name type="scientific">Cnephaeus nilssonii</name>
    <name type="common">Northern bat</name>
    <name type="synonym">Eptesicus nilssonii</name>
    <dbReference type="NCBI Taxonomy" id="3371016"/>
    <lineage>
        <taxon>Eukaryota</taxon>
        <taxon>Metazoa</taxon>
        <taxon>Chordata</taxon>
        <taxon>Craniata</taxon>
        <taxon>Vertebrata</taxon>
        <taxon>Euteleostomi</taxon>
        <taxon>Mammalia</taxon>
        <taxon>Eutheria</taxon>
        <taxon>Laurasiatheria</taxon>
        <taxon>Chiroptera</taxon>
        <taxon>Yangochiroptera</taxon>
        <taxon>Vespertilionidae</taxon>
        <taxon>Cnephaeus</taxon>
    </lineage>
</organism>
<dbReference type="Proteomes" id="UP001177744">
    <property type="component" value="Unassembled WGS sequence"/>
</dbReference>
<keyword evidence="4" id="KW-1185">Reference proteome</keyword>
<feature type="compositionally biased region" description="Basic and acidic residues" evidence="1">
    <location>
        <begin position="68"/>
        <end position="93"/>
    </location>
</feature>
<reference evidence="3" key="1">
    <citation type="submission" date="2023-06" db="EMBL/GenBank/DDBJ databases">
        <title>Reference genome for the Northern bat (Eptesicus nilssonii), a most northern bat species.</title>
        <authorList>
            <person name="Laine V.N."/>
            <person name="Pulliainen A.T."/>
            <person name="Lilley T.M."/>
        </authorList>
    </citation>
    <scope>NUCLEOTIDE SEQUENCE</scope>
    <source>
        <strain evidence="3">BLF_Eptnil</strain>
        <tissue evidence="3">Kidney</tissue>
    </source>
</reference>
<feature type="compositionally biased region" description="Polar residues" evidence="1">
    <location>
        <begin position="38"/>
        <end position="50"/>
    </location>
</feature>
<feature type="domain" description="Gamma-retroviral matrix protein" evidence="2">
    <location>
        <begin position="107"/>
        <end position="171"/>
    </location>
</feature>
<feature type="region of interest" description="Disordered" evidence="1">
    <location>
        <begin position="193"/>
        <end position="232"/>
    </location>
</feature>
<evidence type="ECO:0000259" key="2">
    <source>
        <dbReference type="Pfam" id="PF01140"/>
    </source>
</evidence>
<dbReference type="SUPFAM" id="SSF47836">
    <property type="entry name" value="Retroviral matrix proteins"/>
    <property type="match status" value="1"/>
</dbReference>
<comment type="caution">
    <text evidence="3">The sequence shown here is derived from an EMBL/GenBank/DDBJ whole genome shotgun (WGS) entry which is preliminary data.</text>
</comment>
<protein>
    <recommendedName>
        <fullName evidence="2">Gamma-retroviral matrix protein domain-containing protein</fullName>
    </recommendedName>
</protein>
<name>A0AA40HNS8_CNENI</name>
<evidence type="ECO:0000256" key="1">
    <source>
        <dbReference type="SAM" id="MobiDB-lite"/>
    </source>
</evidence>
<evidence type="ECO:0000313" key="3">
    <source>
        <dbReference type="EMBL" id="KAK1334654.1"/>
    </source>
</evidence>
<evidence type="ECO:0000313" key="4">
    <source>
        <dbReference type="Proteomes" id="UP001177744"/>
    </source>
</evidence>
<sequence length="232" mass="25792">MNPLPAAIAWTESKPVMGVHPNSLSLGWGLSMEEPGPRQNSAPRESTSSGRALRGTSGSEGAAPQRGACDRQLDGQEQSKDDGPSGGKTDRTLRRASHHSTCSEAGRKFCEREWLTFPYPSKWPPEGSTDLGLAYNIQRAIFDNPDYPDQIPYIQIWIDIFTDNPKWLWDCKRPPQNKEKLGQRWRRTILFTKPPITKPPPSETQGKPAAPALWGGRERVRGWRGGMGTGKC</sequence>
<gene>
    <name evidence="3" type="ORF">QTO34_005662</name>
</gene>